<gene>
    <name evidence="1" type="ORF">BWK59_15175</name>
</gene>
<name>A0A246GEP4_9FLAO</name>
<evidence type="ECO:0000313" key="2">
    <source>
        <dbReference type="Proteomes" id="UP000197768"/>
    </source>
</evidence>
<comment type="caution">
    <text evidence="1">The sequence shown here is derived from an EMBL/GenBank/DDBJ whole genome shotgun (WGS) entry which is preliminary data.</text>
</comment>
<protein>
    <submittedName>
        <fullName evidence="1">Uncharacterized protein</fullName>
    </submittedName>
</protein>
<dbReference type="RefSeq" id="WP_088395192.1">
    <property type="nucleotide sequence ID" value="NZ_MTCZ01000365.1"/>
</dbReference>
<dbReference type="EMBL" id="MTCZ01000365">
    <property type="protein sequence ID" value="OWP82574.1"/>
    <property type="molecule type" value="Genomic_DNA"/>
</dbReference>
<dbReference type="Proteomes" id="UP000197768">
    <property type="component" value="Unassembled WGS sequence"/>
</dbReference>
<dbReference type="AlphaFoldDB" id="A0A246GEP4"/>
<reference evidence="1 2" key="1">
    <citation type="journal article" date="2017" name="Infect. Genet. Evol.">
        <title>Comparative genome analysis of fish pathogen Flavobacterium columnare reveals extensive sequence diversity within the species.</title>
        <authorList>
            <person name="Kayansamruaj P."/>
            <person name="Dong H.T."/>
            <person name="Hirono I."/>
            <person name="Kondo H."/>
            <person name="Senapin S."/>
            <person name="Rodkhum C."/>
        </authorList>
    </citation>
    <scope>NUCLEOTIDE SEQUENCE [LARGE SCALE GENOMIC DNA]</scope>
    <source>
        <strain evidence="1 2">1215</strain>
    </source>
</reference>
<sequence>MDFNLEIKKEIDLIIKDKMPEMINKHASKMIEEIVSDLFRWGDARTKIKDKIQESINVNLESFDLIDYGALIAKVINDNLIQQVNLQPIIDMTHEVVGFVNKKTISLAEIAEMFIEASKDEDERELEGEITFITNERPEYGWMEVYADIESDKNEDDCSIKFIFSTKGSRAGYIFSFKIREYCDKKHREVSPARLVAMRKIEAKIFRLYSAQVRITDYDDVIETCWDRY</sequence>
<organism evidence="1 2">
    <name type="scientific">Flavobacterium davisii</name>
    <dbReference type="NCBI Taxonomy" id="2906077"/>
    <lineage>
        <taxon>Bacteria</taxon>
        <taxon>Pseudomonadati</taxon>
        <taxon>Bacteroidota</taxon>
        <taxon>Flavobacteriia</taxon>
        <taxon>Flavobacteriales</taxon>
        <taxon>Flavobacteriaceae</taxon>
        <taxon>Flavobacterium</taxon>
    </lineage>
</organism>
<accession>A0A246GEP4</accession>
<proteinExistence type="predicted"/>
<evidence type="ECO:0000313" key="1">
    <source>
        <dbReference type="EMBL" id="OWP82574.1"/>
    </source>
</evidence>